<keyword evidence="1" id="KW-0732">Signal</keyword>
<evidence type="ECO:0000256" key="1">
    <source>
        <dbReference type="SAM" id="SignalP"/>
    </source>
</evidence>
<feature type="chain" id="PRO_5020183809" description="DUF2946 domain-containing protein" evidence="1">
    <location>
        <begin position="27"/>
        <end position="146"/>
    </location>
</feature>
<dbReference type="AlphaFoldDB" id="A0A4V1ZAQ9"/>
<dbReference type="EMBL" id="SEWE01000019">
    <property type="protein sequence ID" value="RYU79403.1"/>
    <property type="molecule type" value="Genomic_DNA"/>
</dbReference>
<dbReference type="InterPro" id="IPR058060">
    <property type="entry name" value="HYC_CC_PP"/>
</dbReference>
<dbReference type="Pfam" id="PF26622">
    <property type="entry name" value="DUF8199"/>
    <property type="match status" value="1"/>
</dbReference>
<reference evidence="2 3" key="1">
    <citation type="submission" date="2019-02" db="EMBL/GenBank/DDBJ databases">
        <title>Bacterial novel species isolated from soil.</title>
        <authorList>
            <person name="Jung H.-Y."/>
        </authorList>
    </citation>
    <scope>NUCLEOTIDE SEQUENCE [LARGE SCALE GENOMIC DNA]</scope>
    <source>
        <strain evidence="2 3">1-3-3-3</strain>
    </source>
</reference>
<dbReference type="Proteomes" id="UP000294155">
    <property type="component" value="Unassembled WGS sequence"/>
</dbReference>
<comment type="caution">
    <text evidence="2">The sequence shown here is derived from an EMBL/GenBank/DDBJ whole genome shotgun (WGS) entry which is preliminary data.</text>
</comment>
<feature type="signal peptide" evidence="1">
    <location>
        <begin position="1"/>
        <end position="26"/>
    </location>
</feature>
<dbReference type="NCBIfam" id="NF047658">
    <property type="entry name" value="HYC_CC_PP"/>
    <property type="match status" value="1"/>
</dbReference>
<evidence type="ECO:0000313" key="2">
    <source>
        <dbReference type="EMBL" id="RYU79403.1"/>
    </source>
</evidence>
<dbReference type="OrthoDB" id="885235at2"/>
<organism evidence="2 3">
    <name type="scientific">Hymenobacter persicinus</name>
    <dbReference type="NCBI Taxonomy" id="2025506"/>
    <lineage>
        <taxon>Bacteria</taxon>
        <taxon>Pseudomonadati</taxon>
        <taxon>Bacteroidota</taxon>
        <taxon>Cytophagia</taxon>
        <taxon>Cytophagales</taxon>
        <taxon>Hymenobacteraceae</taxon>
        <taxon>Hymenobacter</taxon>
    </lineage>
</organism>
<sequence length="146" mass="15280">MKRPILHRLFSAFLALLVLTSSVGLAVQQHTCRSSGHSTAAVIFSTPHHGCPAPTAATHDTKAQVKAACCDFSAHFHKLDASASDVSWAKHLAPAFVAVLPGPALGWQPLGTARLLAQAPAWQASDSSPPPRGGRTLLAFVCTLVV</sequence>
<accession>A0A4V1ZAQ9</accession>
<dbReference type="InterPro" id="IPR058512">
    <property type="entry name" value="DUF8199"/>
</dbReference>
<evidence type="ECO:0008006" key="4">
    <source>
        <dbReference type="Google" id="ProtNLM"/>
    </source>
</evidence>
<keyword evidence="3" id="KW-1185">Reference proteome</keyword>
<dbReference type="RefSeq" id="WP_129921129.1">
    <property type="nucleotide sequence ID" value="NZ_SEWE01000019.1"/>
</dbReference>
<name>A0A4V1ZAQ9_9BACT</name>
<evidence type="ECO:0000313" key="3">
    <source>
        <dbReference type="Proteomes" id="UP000294155"/>
    </source>
</evidence>
<gene>
    <name evidence="2" type="ORF">EWM57_10665</name>
</gene>
<protein>
    <recommendedName>
        <fullName evidence="4">DUF2946 domain-containing protein</fullName>
    </recommendedName>
</protein>
<proteinExistence type="predicted"/>